<feature type="domain" description="LIM zinc-binding" evidence="5">
    <location>
        <begin position="234"/>
        <end position="295"/>
    </location>
</feature>
<dbReference type="GO" id="GO:0046872">
    <property type="term" value="F:metal ion binding"/>
    <property type="evidence" value="ECO:0007669"/>
    <property type="project" value="UniProtKB-KW"/>
</dbReference>
<feature type="region of interest" description="Disordered" evidence="4">
    <location>
        <begin position="406"/>
        <end position="429"/>
    </location>
</feature>
<keyword evidence="2 3" id="KW-0862">Zinc</keyword>
<gene>
    <name evidence="6" type="ORF">LtaPh_3328700</name>
</gene>
<name>A0A640KR74_LEITA</name>
<feature type="region of interest" description="Disordered" evidence="4">
    <location>
        <begin position="1"/>
        <end position="128"/>
    </location>
</feature>
<keyword evidence="7" id="KW-1185">Reference proteome</keyword>
<dbReference type="PROSITE" id="PS50023">
    <property type="entry name" value="LIM_DOMAIN_2"/>
    <property type="match status" value="1"/>
</dbReference>
<proteinExistence type="predicted"/>
<accession>A0A640KR74</accession>
<protein>
    <recommendedName>
        <fullName evidence="5">LIM zinc-binding domain-containing protein</fullName>
    </recommendedName>
</protein>
<comment type="caution">
    <text evidence="6">The sequence shown here is derived from an EMBL/GenBank/DDBJ whole genome shotgun (WGS) entry which is preliminary data.</text>
</comment>
<dbReference type="EMBL" id="BLBS01000052">
    <property type="protein sequence ID" value="GET92022.1"/>
    <property type="molecule type" value="Genomic_DNA"/>
</dbReference>
<feature type="compositionally biased region" description="Polar residues" evidence="4">
    <location>
        <begin position="49"/>
        <end position="59"/>
    </location>
</feature>
<organism evidence="6 7">
    <name type="scientific">Leishmania tarentolae</name>
    <name type="common">Sauroleishmania tarentolae</name>
    <dbReference type="NCBI Taxonomy" id="5689"/>
    <lineage>
        <taxon>Eukaryota</taxon>
        <taxon>Discoba</taxon>
        <taxon>Euglenozoa</taxon>
        <taxon>Kinetoplastea</taxon>
        <taxon>Metakinetoplastina</taxon>
        <taxon>Trypanosomatida</taxon>
        <taxon>Trypanosomatidae</taxon>
        <taxon>Leishmaniinae</taxon>
        <taxon>Leishmania</taxon>
        <taxon>lizard Leishmania</taxon>
    </lineage>
</organism>
<keyword evidence="1 3" id="KW-0479">Metal-binding</keyword>
<evidence type="ECO:0000256" key="3">
    <source>
        <dbReference type="PROSITE-ProRule" id="PRU00125"/>
    </source>
</evidence>
<feature type="compositionally biased region" description="Low complexity" evidence="4">
    <location>
        <begin position="16"/>
        <end position="35"/>
    </location>
</feature>
<dbReference type="SMART" id="SM00132">
    <property type="entry name" value="LIM"/>
    <property type="match status" value="1"/>
</dbReference>
<evidence type="ECO:0000259" key="5">
    <source>
        <dbReference type="PROSITE" id="PS50023"/>
    </source>
</evidence>
<feature type="compositionally biased region" description="Polar residues" evidence="4">
    <location>
        <begin position="73"/>
        <end position="82"/>
    </location>
</feature>
<dbReference type="Pfam" id="PF00412">
    <property type="entry name" value="LIM"/>
    <property type="match status" value="1"/>
</dbReference>
<dbReference type="VEuPathDB" id="TriTrypDB:LtaPh_3328700"/>
<feature type="region of interest" description="Disordered" evidence="4">
    <location>
        <begin position="140"/>
        <end position="170"/>
    </location>
</feature>
<dbReference type="OrthoDB" id="249790at2759"/>
<sequence length="429" mass="46549">MEQRHEAETAPPLTKPTETPPVNTITTETTNDVVPSPANPLPAARDTNPMFQEVNNPAVSTDDVEQDDVNAATAGSENTADTETAKQEVGSSDIDSAPSATAPPSRDLTPSQKSQMAQKQMPNLKEPIRVGESAEYSPAIAVAPQDTASRDQRRLSTSSRCHSRSGRQAISEACKRTDPLQLDADGNYIVYTGSGLTVNAQYKTIPEEYAEYRHRNKVNANYRGPLYVVEDVYVPCSSCGGPVDPVSRVPVGSLFFHQGCLRCCLCGCRAGITGLYVEVNRQAVCGECAGRGYMHAVPREKMESRCMAYGAGRGDNSAAADAHDRRTAKRQQRRMLRLPLTSGDRCSTLNKAIVPGALLPSISTTGVHNHRNTSARSFALMERQQYYTQNDNNMMMMLPVSTARPHSVTAGRKGNKAPEQYHLTNGSSV</sequence>
<evidence type="ECO:0000313" key="7">
    <source>
        <dbReference type="Proteomes" id="UP000419144"/>
    </source>
</evidence>
<feature type="compositionally biased region" description="Polar residues" evidence="4">
    <location>
        <begin position="108"/>
        <end position="121"/>
    </location>
</feature>
<evidence type="ECO:0000256" key="2">
    <source>
        <dbReference type="ARBA" id="ARBA00022833"/>
    </source>
</evidence>
<keyword evidence="3" id="KW-0440">LIM domain</keyword>
<evidence type="ECO:0000313" key="6">
    <source>
        <dbReference type="EMBL" id="GET92022.1"/>
    </source>
</evidence>
<dbReference type="AlphaFoldDB" id="A0A640KR74"/>
<dbReference type="InterPro" id="IPR001781">
    <property type="entry name" value="Znf_LIM"/>
</dbReference>
<dbReference type="Gene3D" id="2.10.110.10">
    <property type="entry name" value="Cysteine Rich Protein"/>
    <property type="match status" value="1"/>
</dbReference>
<reference evidence="6" key="1">
    <citation type="submission" date="2019-11" db="EMBL/GenBank/DDBJ databases">
        <title>Leishmania tarentolae CDS.</title>
        <authorList>
            <person name="Goto Y."/>
            <person name="Yamagishi J."/>
        </authorList>
    </citation>
    <scope>NUCLEOTIDE SEQUENCE [LARGE SCALE GENOMIC DNA]</scope>
    <source>
        <strain evidence="6">Parrot Tar II</strain>
    </source>
</reference>
<evidence type="ECO:0000256" key="4">
    <source>
        <dbReference type="SAM" id="MobiDB-lite"/>
    </source>
</evidence>
<dbReference type="Proteomes" id="UP000419144">
    <property type="component" value="Unassembled WGS sequence"/>
</dbReference>
<evidence type="ECO:0000256" key="1">
    <source>
        <dbReference type="ARBA" id="ARBA00022723"/>
    </source>
</evidence>